<keyword evidence="2" id="KW-0723">Serine/threonine-protein kinase</keyword>
<evidence type="ECO:0000256" key="2">
    <source>
        <dbReference type="ARBA" id="ARBA00022527"/>
    </source>
</evidence>
<evidence type="ECO:0000256" key="6">
    <source>
        <dbReference type="SAM" id="Phobius"/>
    </source>
</evidence>
<dbReference type="EMBL" id="CM010725">
    <property type="protein sequence ID" value="RZC82858.1"/>
    <property type="molecule type" value="Genomic_DNA"/>
</dbReference>
<dbReference type="InterPro" id="IPR050588">
    <property type="entry name" value="WNK_Ser-Thr_kinase"/>
</dbReference>
<accession>A0A4Y7LE95</accession>
<comment type="catalytic activity">
    <reaction evidence="5">
        <text>L-seryl-[protein] + ATP = O-phospho-L-seryl-[protein] + ADP + H(+)</text>
        <dbReference type="Rhea" id="RHEA:17989"/>
        <dbReference type="Rhea" id="RHEA-COMP:9863"/>
        <dbReference type="Rhea" id="RHEA-COMP:11604"/>
        <dbReference type="ChEBI" id="CHEBI:15378"/>
        <dbReference type="ChEBI" id="CHEBI:29999"/>
        <dbReference type="ChEBI" id="CHEBI:30616"/>
        <dbReference type="ChEBI" id="CHEBI:83421"/>
        <dbReference type="ChEBI" id="CHEBI:456216"/>
        <dbReference type="EC" id="2.7.11.1"/>
    </reaction>
</comment>
<keyword evidence="6" id="KW-0812">Transmembrane</keyword>
<evidence type="ECO:0000256" key="4">
    <source>
        <dbReference type="ARBA" id="ARBA00047899"/>
    </source>
</evidence>
<keyword evidence="3" id="KW-0808">Transferase</keyword>
<dbReference type="STRING" id="3469.A0A4Y7LE95"/>
<dbReference type="Proteomes" id="UP000316621">
    <property type="component" value="Chromosome 11"/>
</dbReference>
<protein>
    <recommendedName>
        <fullName evidence="1">non-specific serine/threonine protein kinase</fullName>
        <ecNumber evidence="1">2.7.11.1</ecNumber>
    </recommendedName>
</protein>
<name>A0A4Y7LE95_PAPSO</name>
<dbReference type="PANTHER" id="PTHR13902">
    <property type="entry name" value="SERINE/THREONINE-PROTEIN KINASE WNK WITH NO LYSINE -RELATED"/>
    <property type="match status" value="1"/>
</dbReference>
<dbReference type="Gene3D" id="3.30.200.20">
    <property type="entry name" value="Phosphorylase Kinase, domain 1"/>
    <property type="match status" value="1"/>
</dbReference>
<dbReference type="AlphaFoldDB" id="A0A4Y7LE95"/>
<feature type="transmembrane region" description="Helical" evidence="6">
    <location>
        <begin position="51"/>
        <end position="71"/>
    </location>
</feature>
<evidence type="ECO:0000256" key="3">
    <source>
        <dbReference type="ARBA" id="ARBA00022777"/>
    </source>
</evidence>
<organism evidence="7 8">
    <name type="scientific">Papaver somniferum</name>
    <name type="common">Opium poppy</name>
    <dbReference type="NCBI Taxonomy" id="3469"/>
    <lineage>
        <taxon>Eukaryota</taxon>
        <taxon>Viridiplantae</taxon>
        <taxon>Streptophyta</taxon>
        <taxon>Embryophyta</taxon>
        <taxon>Tracheophyta</taxon>
        <taxon>Spermatophyta</taxon>
        <taxon>Magnoliopsida</taxon>
        <taxon>Ranunculales</taxon>
        <taxon>Papaveraceae</taxon>
        <taxon>Papaveroideae</taxon>
        <taxon>Papaver</taxon>
    </lineage>
</organism>
<dbReference type="GO" id="GO:0004674">
    <property type="term" value="F:protein serine/threonine kinase activity"/>
    <property type="evidence" value="ECO:0007669"/>
    <property type="project" value="UniProtKB-KW"/>
</dbReference>
<keyword evidence="3" id="KW-0418">Kinase</keyword>
<evidence type="ECO:0000256" key="5">
    <source>
        <dbReference type="ARBA" id="ARBA00048679"/>
    </source>
</evidence>
<dbReference type="EC" id="2.7.11.1" evidence="1"/>
<comment type="catalytic activity">
    <reaction evidence="4">
        <text>L-threonyl-[protein] + ATP = O-phospho-L-threonyl-[protein] + ADP + H(+)</text>
        <dbReference type="Rhea" id="RHEA:46608"/>
        <dbReference type="Rhea" id="RHEA-COMP:11060"/>
        <dbReference type="Rhea" id="RHEA-COMP:11605"/>
        <dbReference type="ChEBI" id="CHEBI:15378"/>
        <dbReference type="ChEBI" id="CHEBI:30013"/>
        <dbReference type="ChEBI" id="CHEBI:30616"/>
        <dbReference type="ChEBI" id="CHEBI:61977"/>
        <dbReference type="ChEBI" id="CHEBI:456216"/>
        <dbReference type="EC" id="2.7.11.1"/>
    </reaction>
</comment>
<evidence type="ECO:0000313" key="8">
    <source>
        <dbReference type="Proteomes" id="UP000316621"/>
    </source>
</evidence>
<evidence type="ECO:0000256" key="1">
    <source>
        <dbReference type="ARBA" id="ARBA00012513"/>
    </source>
</evidence>
<evidence type="ECO:0000313" key="7">
    <source>
        <dbReference type="EMBL" id="RZC82858.1"/>
    </source>
</evidence>
<keyword evidence="8" id="KW-1185">Reference proteome</keyword>
<proteinExistence type="predicted"/>
<reference evidence="7 8" key="1">
    <citation type="journal article" date="2018" name="Science">
        <title>The opium poppy genome and morphinan production.</title>
        <authorList>
            <person name="Guo L."/>
            <person name="Winzer T."/>
            <person name="Yang X."/>
            <person name="Li Y."/>
            <person name="Ning Z."/>
            <person name="He Z."/>
            <person name="Teodor R."/>
            <person name="Lu Y."/>
            <person name="Bowser T.A."/>
            <person name="Graham I.A."/>
            <person name="Ye K."/>
        </authorList>
    </citation>
    <scope>NUCLEOTIDE SEQUENCE [LARGE SCALE GENOMIC DNA]</scope>
    <source>
        <strain evidence="8">cv. HN1</strain>
        <tissue evidence="7">Leaves</tissue>
    </source>
</reference>
<keyword evidence="6" id="KW-0472">Membrane</keyword>
<gene>
    <name evidence="7" type="ORF">C5167_045646</name>
</gene>
<keyword evidence="6" id="KW-1133">Transmembrane helix</keyword>
<sequence length="72" mass="8163">MYNEILGKGASKTVYKGFDEYEGIEVAWNQVKASLFYKLGKLTTGRRKLRVTMFPGLVDQALIVALIVIFFD</sequence>
<dbReference type="Gramene" id="RZC82858">
    <property type="protein sequence ID" value="RZC82858"/>
    <property type="gene ID" value="C5167_045646"/>
</dbReference>